<dbReference type="EMBL" id="BMIK01000028">
    <property type="protein sequence ID" value="GGC47767.1"/>
    <property type="molecule type" value="Genomic_DNA"/>
</dbReference>
<keyword evidence="1" id="KW-1133">Transmembrane helix</keyword>
<keyword evidence="1" id="KW-0812">Transmembrane</keyword>
<dbReference type="SMART" id="SM00530">
    <property type="entry name" value="HTH_XRE"/>
    <property type="match status" value="1"/>
</dbReference>
<protein>
    <recommendedName>
        <fullName evidence="2">HTH cro/C1-type domain-containing protein</fullName>
    </recommendedName>
</protein>
<dbReference type="InterPro" id="IPR010982">
    <property type="entry name" value="Lambda_DNA-bd_dom_sf"/>
</dbReference>
<evidence type="ECO:0000256" key="1">
    <source>
        <dbReference type="SAM" id="Phobius"/>
    </source>
</evidence>
<dbReference type="SUPFAM" id="SSF47413">
    <property type="entry name" value="lambda repressor-like DNA-binding domains"/>
    <property type="match status" value="1"/>
</dbReference>
<dbReference type="Pfam" id="PF01381">
    <property type="entry name" value="HTH_3"/>
    <property type="match status" value="1"/>
</dbReference>
<feature type="transmembrane region" description="Helical" evidence="1">
    <location>
        <begin position="9"/>
        <end position="27"/>
    </location>
</feature>
<evidence type="ECO:0000313" key="3">
    <source>
        <dbReference type="EMBL" id="GGC47767.1"/>
    </source>
</evidence>
<dbReference type="PROSITE" id="PS50943">
    <property type="entry name" value="HTH_CROC1"/>
    <property type="match status" value="1"/>
</dbReference>
<evidence type="ECO:0000313" key="4">
    <source>
        <dbReference type="Proteomes" id="UP000597338"/>
    </source>
</evidence>
<dbReference type="Gene3D" id="1.10.260.40">
    <property type="entry name" value="lambda repressor-like DNA-binding domains"/>
    <property type="match status" value="1"/>
</dbReference>
<reference evidence="4" key="1">
    <citation type="journal article" date="2019" name="Int. J. Syst. Evol. Microbiol.">
        <title>The Global Catalogue of Microorganisms (GCM) 10K type strain sequencing project: providing services to taxonomists for standard genome sequencing and annotation.</title>
        <authorList>
            <consortium name="The Broad Institute Genomics Platform"/>
            <consortium name="The Broad Institute Genome Sequencing Center for Infectious Disease"/>
            <person name="Wu L."/>
            <person name="Ma J."/>
        </authorList>
    </citation>
    <scope>NUCLEOTIDE SEQUENCE [LARGE SCALE GENOMIC DNA]</scope>
    <source>
        <strain evidence="4">CGMCC 1.15342</strain>
    </source>
</reference>
<dbReference type="InterPro" id="IPR001387">
    <property type="entry name" value="Cro/C1-type_HTH"/>
</dbReference>
<keyword evidence="1" id="KW-0472">Membrane</keyword>
<sequence length="111" mass="12986">MGKYNKEYFVFKLYYKFFHVFILFWLMEFDEGKFSIAFGQHLKDIREGKKVRSGKKISLRRLDQLSGVDHSHIHKMEKGLSSPSLVTLKALADAMEVTLAELVTFNYDETT</sequence>
<name>A0ABQ1N2N7_9SPHI</name>
<gene>
    <name evidence="3" type="ORF">GCM10011386_44900</name>
</gene>
<evidence type="ECO:0000259" key="2">
    <source>
        <dbReference type="PROSITE" id="PS50943"/>
    </source>
</evidence>
<proteinExistence type="predicted"/>
<accession>A0ABQ1N2N7</accession>
<dbReference type="Proteomes" id="UP000597338">
    <property type="component" value="Unassembled WGS sequence"/>
</dbReference>
<dbReference type="CDD" id="cd00093">
    <property type="entry name" value="HTH_XRE"/>
    <property type="match status" value="1"/>
</dbReference>
<keyword evidence="4" id="KW-1185">Reference proteome</keyword>
<organism evidence="3 4">
    <name type="scientific">Parapedobacter defluvii</name>
    <dbReference type="NCBI Taxonomy" id="2045106"/>
    <lineage>
        <taxon>Bacteria</taxon>
        <taxon>Pseudomonadati</taxon>
        <taxon>Bacteroidota</taxon>
        <taxon>Sphingobacteriia</taxon>
        <taxon>Sphingobacteriales</taxon>
        <taxon>Sphingobacteriaceae</taxon>
        <taxon>Parapedobacter</taxon>
    </lineage>
</organism>
<comment type="caution">
    <text evidence="3">The sequence shown here is derived from an EMBL/GenBank/DDBJ whole genome shotgun (WGS) entry which is preliminary data.</text>
</comment>
<feature type="domain" description="HTH cro/C1-type" evidence="2">
    <location>
        <begin position="49"/>
        <end position="102"/>
    </location>
</feature>